<dbReference type="eggNOG" id="COG0500">
    <property type="taxonomic scope" value="Bacteria"/>
</dbReference>
<protein>
    <submittedName>
        <fullName evidence="1">Uncharacterized protein</fullName>
    </submittedName>
</protein>
<dbReference type="EMBL" id="CP003346">
    <property type="protein sequence ID" value="AGA80461.1"/>
    <property type="molecule type" value="Genomic_DNA"/>
</dbReference>
<dbReference type="Proteomes" id="UP000010796">
    <property type="component" value="Chromosome"/>
</dbReference>
<dbReference type="OrthoDB" id="1036397at2"/>
<accession>L0G638</accession>
<evidence type="ECO:0000313" key="1">
    <source>
        <dbReference type="EMBL" id="AGA80461.1"/>
    </source>
</evidence>
<evidence type="ECO:0000313" key="2">
    <source>
        <dbReference type="Proteomes" id="UP000010796"/>
    </source>
</evidence>
<dbReference type="KEGG" id="evi:Echvi_4268"/>
<reference evidence="2" key="1">
    <citation type="submission" date="2012-02" db="EMBL/GenBank/DDBJ databases">
        <title>The complete genome of Echinicola vietnamensis DSM 17526.</title>
        <authorList>
            <person name="Lucas S."/>
            <person name="Copeland A."/>
            <person name="Lapidus A."/>
            <person name="Glavina del Rio T."/>
            <person name="Dalin E."/>
            <person name="Tice H."/>
            <person name="Bruce D."/>
            <person name="Goodwin L."/>
            <person name="Pitluck S."/>
            <person name="Peters L."/>
            <person name="Ovchinnikova G."/>
            <person name="Teshima H."/>
            <person name="Kyrpides N."/>
            <person name="Mavromatis K."/>
            <person name="Ivanova N."/>
            <person name="Brettin T."/>
            <person name="Detter J.C."/>
            <person name="Han C."/>
            <person name="Larimer F."/>
            <person name="Land M."/>
            <person name="Hauser L."/>
            <person name="Markowitz V."/>
            <person name="Cheng J.-F."/>
            <person name="Hugenholtz P."/>
            <person name="Woyke T."/>
            <person name="Wu D."/>
            <person name="Brambilla E."/>
            <person name="Klenk H.-P."/>
            <person name="Eisen J.A."/>
        </authorList>
    </citation>
    <scope>NUCLEOTIDE SEQUENCE [LARGE SCALE GENOMIC DNA]</scope>
    <source>
        <strain evidence="2">DSM 17526 / LMG 23754 / KMM 6221</strain>
    </source>
</reference>
<dbReference type="HOGENOM" id="CLU_134973_7_0_10"/>
<sequence>MVEIFKTNICDEHLARTIVSELNLMYSDYLINIDLEDGDKVLRVESRGEIDVSGVIAFGNEKEVQIELIDD</sequence>
<organism evidence="1 2">
    <name type="scientific">Echinicola vietnamensis (strain DSM 17526 / LMG 23754 / KMM 6221)</name>
    <dbReference type="NCBI Taxonomy" id="926556"/>
    <lineage>
        <taxon>Bacteria</taxon>
        <taxon>Pseudomonadati</taxon>
        <taxon>Bacteroidota</taxon>
        <taxon>Cytophagia</taxon>
        <taxon>Cytophagales</taxon>
        <taxon>Cyclobacteriaceae</taxon>
        <taxon>Echinicola</taxon>
    </lineage>
</organism>
<dbReference type="STRING" id="926556.Echvi_4268"/>
<proteinExistence type="predicted"/>
<gene>
    <name evidence="1" type="ordered locus">Echvi_4268</name>
</gene>
<keyword evidence="2" id="KW-1185">Reference proteome</keyword>
<dbReference type="AlphaFoldDB" id="L0G638"/>
<name>L0G638_ECHVK</name>